<keyword evidence="5" id="KW-0573">Peptidoglycan synthesis</keyword>
<dbReference type="InterPro" id="IPR012338">
    <property type="entry name" value="Beta-lactam/transpept-like"/>
</dbReference>
<keyword evidence="9" id="KW-0121">Carboxypeptidase</keyword>
<comment type="similarity">
    <text evidence="1 7">Belongs to the peptidase S11 family.</text>
</comment>
<evidence type="ECO:0000256" key="3">
    <source>
        <dbReference type="ARBA" id="ARBA00022801"/>
    </source>
</evidence>
<evidence type="ECO:0000313" key="9">
    <source>
        <dbReference type="EMBL" id="MEQ2562278.1"/>
    </source>
</evidence>
<dbReference type="PANTHER" id="PTHR21581:SF33">
    <property type="entry name" value="D-ALANYL-D-ALANINE CARBOXYPEPTIDASE DACB"/>
    <property type="match status" value="1"/>
</dbReference>
<accession>A0ABV1HIY8</accession>
<reference evidence="9 10" key="1">
    <citation type="submission" date="2024-03" db="EMBL/GenBank/DDBJ databases">
        <title>Human intestinal bacterial collection.</title>
        <authorList>
            <person name="Pauvert C."/>
            <person name="Hitch T.C.A."/>
            <person name="Clavel T."/>
        </authorList>
    </citation>
    <scope>NUCLEOTIDE SEQUENCE [LARGE SCALE GENOMIC DNA]</scope>
    <source>
        <strain evidence="9 10">CLA-AP-H27</strain>
    </source>
</reference>
<dbReference type="PRINTS" id="PR00725">
    <property type="entry name" value="DADACBPTASE1"/>
</dbReference>
<dbReference type="EC" id="3.4.-.-" evidence="9"/>
<evidence type="ECO:0000259" key="8">
    <source>
        <dbReference type="Pfam" id="PF00768"/>
    </source>
</evidence>
<dbReference type="InterPro" id="IPR018044">
    <property type="entry name" value="Peptidase_S11"/>
</dbReference>
<dbReference type="Gene3D" id="3.40.710.10">
    <property type="entry name" value="DD-peptidase/beta-lactamase superfamily"/>
    <property type="match status" value="1"/>
</dbReference>
<dbReference type="EMBL" id="JBBMFJ010000004">
    <property type="protein sequence ID" value="MEQ2562278.1"/>
    <property type="molecule type" value="Genomic_DNA"/>
</dbReference>
<sequence length="319" mass="34294">MRKIRNITAVCLLTGLVLSGCGRQSQITYESTRMETMAEDMQENSQADSFAKNLCVVTGAEGEADASVTAEAAAVFGVDTKEVIFQKNPFERLYPASITKIMTALIAIRDGNLSDMVTVGPETVITETGASLAHINPGDTLTMEQLLYGLMLPSGNDAGVAIAVHMAGSTEAFAEKMNETAHALGATDTHFVNPHGLSDEDHYTTAYDLYLIFNEALKYPEFQKIIGTVSYQAQYTDGTGQTKTQEWKNSNQYLNGKSKAPDGITVLGGKTGTTRAAGSCLILGSQDESGNDYISVVLKAESRDVLYDNMTKIIGKIVN</sequence>
<keyword evidence="4" id="KW-0133">Cell shape</keyword>
<protein>
    <submittedName>
        <fullName evidence="9">D-alanyl-D-alanine carboxypeptidase family protein</fullName>
        <ecNumber evidence="9">3.4.-.-</ecNumber>
    </submittedName>
</protein>
<dbReference type="PANTHER" id="PTHR21581">
    <property type="entry name" value="D-ALANYL-D-ALANINE CARBOXYPEPTIDASE"/>
    <property type="match status" value="1"/>
</dbReference>
<dbReference type="GO" id="GO:0004180">
    <property type="term" value="F:carboxypeptidase activity"/>
    <property type="evidence" value="ECO:0007669"/>
    <property type="project" value="UniProtKB-KW"/>
</dbReference>
<comment type="caution">
    <text evidence="9">The sequence shown here is derived from an EMBL/GenBank/DDBJ whole genome shotgun (WGS) entry which is preliminary data.</text>
</comment>
<dbReference type="Pfam" id="PF00768">
    <property type="entry name" value="Peptidase_S11"/>
    <property type="match status" value="1"/>
</dbReference>
<keyword evidence="3 9" id="KW-0378">Hydrolase</keyword>
<evidence type="ECO:0000256" key="1">
    <source>
        <dbReference type="ARBA" id="ARBA00007164"/>
    </source>
</evidence>
<evidence type="ECO:0000256" key="6">
    <source>
        <dbReference type="ARBA" id="ARBA00023316"/>
    </source>
</evidence>
<gene>
    <name evidence="9" type="ORF">WMO41_03670</name>
</gene>
<keyword evidence="2" id="KW-0732">Signal</keyword>
<proteinExistence type="inferred from homology"/>
<evidence type="ECO:0000256" key="5">
    <source>
        <dbReference type="ARBA" id="ARBA00022984"/>
    </source>
</evidence>
<evidence type="ECO:0000313" key="10">
    <source>
        <dbReference type="Proteomes" id="UP001437460"/>
    </source>
</evidence>
<organism evidence="9 10">
    <name type="scientific">Ventrimonas faecis</name>
    <dbReference type="NCBI Taxonomy" id="3133170"/>
    <lineage>
        <taxon>Bacteria</taxon>
        <taxon>Bacillati</taxon>
        <taxon>Bacillota</taxon>
        <taxon>Clostridia</taxon>
        <taxon>Lachnospirales</taxon>
        <taxon>Lachnospiraceae</taxon>
        <taxon>Ventrimonas</taxon>
    </lineage>
</organism>
<keyword evidence="10" id="KW-1185">Reference proteome</keyword>
<feature type="domain" description="Peptidase S11 D-alanyl-D-alanine carboxypeptidase A N-terminal" evidence="8">
    <location>
        <begin position="64"/>
        <end position="301"/>
    </location>
</feature>
<evidence type="ECO:0000256" key="7">
    <source>
        <dbReference type="RuleBase" id="RU004016"/>
    </source>
</evidence>
<dbReference type="InterPro" id="IPR001967">
    <property type="entry name" value="Peptidase_S11_N"/>
</dbReference>
<dbReference type="PROSITE" id="PS51257">
    <property type="entry name" value="PROKAR_LIPOPROTEIN"/>
    <property type="match status" value="1"/>
</dbReference>
<name>A0ABV1HIY8_9FIRM</name>
<dbReference type="SUPFAM" id="SSF56601">
    <property type="entry name" value="beta-lactamase/transpeptidase-like"/>
    <property type="match status" value="1"/>
</dbReference>
<keyword evidence="9" id="KW-0645">Protease</keyword>
<evidence type="ECO:0000256" key="4">
    <source>
        <dbReference type="ARBA" id="ARBA00022960"/>
    </source>
</evidence>
<evidence type="ECO:0000256" key="2">
    <source>
        <dbReference type="ARBA" id="ARBA00022729"/>
    </source>
</evidence>
<dbReference type="Proteomes" id="UP001437460">
    <property type="component" value="Unassembled WGS sequence"/>
</dbReference>
<keyword evidence="6" id="KW-0961">Cell wall biogenesis/degradation</keyword>